<dbReference type="EMBL" id="CADCVM010000376">
    <property type="protein sequence ID" value="CAA9517083.1"/>
    <property type="molecule type" value="Genomic_DNA"/>
</dbReference>
<proteinExistence type="predicted"/>
<name>A0A6J4T9P0_9ACTN</name>
<dbReference type="EC" id="1.14.-.-" evidence="1"/>
<evidence type="ECO:0000313" key="1">
    <source>
        <dbReference type="EMBL" id="CAA9517083.1"/>
    </source>
</evidence>
<sequence length="405" mass="45154">MPLPGQLEPRGPEPGRYGYAILGAGCAGLSLCHYLLERGVEEPILILDRKGAFADDRTWCFWDVEQTPFSGRAVRRWSSWAVRAEGREIVHTSGRYPYLCLTGADFYEDALEKISAHDNVTVRLGEDVRSAKELDDGVLVVTSAGSYLAENVFDARGLPPDSTVLQEARRGGTWISQQFLGLRLRANRPVFDPDTCTLMDFSVDQGRGLRFAYVLPFDGREALVENVYLTETGAPPEAHRHELADYLRGRYGLLEGDYEVHGEEWGEIPMTAHRFPRRIGARTHVIGTLGGETRPSTGYTFLRVQRYCRALAAGLTGAGGAPETVHPWRYGPLDRVFLRLLRERPESCPGIYARMFAGTPPDPLVRFLTERSTLPDDARLIGALPKLPFLRMAAGEAIDYAREDL</sequence>
<dbReference type="InterPro" id="IPR036188">
    <property type="entry name" value="FAD/NAD-bd_sf"/>
</dbReference>
<dbReference type="GO" id="GO:0016491">
    <property type="term" value="F:oxidoreductase activity"/>
    <property type="evidence" value="ECO:0007669"/>
    <property type="project" value="UniProtKB-KW"/>
</dbReference>
<accession>A0A6J4T9P0</accession>
<dbReference type="Gene3D" id="3.50.50.60">
    <property type="entry name" value="FAD/NAD(P)-binding domain"/>
    <property type="match status" value="1"/>
</dbReference>
<protein>
    <submittedName>
        <fullName evidence="1">Lycopene beta cyclase</fullName>
        <ecNumber evidence="1">1.14.-.-</ecNumber>
    </submittedName>
</protein>
<dbReference type="Pfam" id="PF05834">
    <property type="entry name" value="Lycopene_cycl"/>
    <property type="match status" value="1"/>
</dbReference>
<organism evidence="1">
    <name type="scientific">uncultured Rubrobacteraceae bacterium</name>
    <dbReference type="NCBI Taxonomy" id="349277"/>
    <lineage>
        <taxon>Bacteria</taxon>
        <taxon>Bacillati</taxon>
        <taxon>Actinomycetota</taxon>
        <taxon>Rubrobacteria</taxon>
        <taxon>Rubrobacterales</taxon>
        <taxon>Rubrobacteraceae</taxon>
        <taxon>environmental samples</taxon>
    </lineage>
</organism>
<keyword evidence="1" id="KW-0560">Oxidoreductase</keyword>
<gene>
    <name evidence="1" type="ORF">AVDCRST_MAG05-3386</name>
</gene>
<reference evidence="1" key="1">
    <citation type="submission" date="2020-02" db="EMBL/GenBank/DDBJ databases">
        <authorList>
            <person name="Meier V. D."/>
        </authorList>
    </citation>
    <scope>NUCLEOTIDE SEQUENCE</scope>
    <source>
        <strain evidence="1">AVDCRST_MAG05</strain>
    </source>
</reference>
<dbReference type="SUPFAM" id="SSF51905">
    <property type="entry name" value="FAD/NAD(P)-binding domain"/>
    <property type="match status" value="1"/>
</dbReference>
<dbReference type="AlphaFoldDB" id="A0A6J4T9P0"/>